<evidence type="ECO:0000256" key="3">
    <source>
        <dbReference type="SAM" id="MobiDB-lite"/>
    </source>
</evidence>
<dbReference type="InterPro" id="IPR001611">
    <property type="entry name" value="Leu-rich_rpt"/>
</dbReference>
<dbReference type="Proteomes" id="UP001186944">
    <property type="component" value="Unassembled WGS sequence"/>
</dbReference>
<dbReference type="InterPro" id="IPR055414">
    <property type="entry name" value="LRR_R13L4/SHOC2-like"/>
</dbReference>
<sequence length="545" mass="61385">MENSWEEISTAAAENRRELTLHGAEISKRIENEGLDESIYSLKSLNFLDISKTCLRELTSGIGNLANLTDLVLHNNELESIPPEIGGLQKLKFLDISNNKLTSLPDTIPNLSALQSFNASMNKLKAMPSVEKLLMLHILNIAHNELESLPDGIYNAELVHLSQIVANNNSISEFEAEISDLPHLNLLNLESNCLTSVPLELSECPKLKELNLKGNKFKDRRFGKLVEQCPTKSMLDYLATLLRKENADSKGKTKSKSKKKKGKKAEDDEVEKLKDSIEVLHFPAEDTGVYVRVTQGAMSVRQYIVCCVVKQIDLTKTQNSFKNFITLQTKLHDTTCVKRKVATIATHDLKLVKHPLTYDAKFPQLLLIKPLSKNKEVSGERLVRNLMKEAEDFRKEKKRNTLSGIHQYLELLRDKTQYPCLMDKEGVVISFPPITNSDVTKMSPTTTDLLVEVTSSTSLDICKKVMDELLIRMMEMDLGAVHSKSKDSSDEEEETSEAAAMATRTQKKLVVEQVKVTDMEGNLRVIYPSRTDLVTSDIKVIRHFD</sequence>
<dbReference type="SMART" id="SM00364">
    <property type="entry name" value="LRR_BAC"/>
    <property type="match status" value="3"/>
</dbReference>
<dbReference type="GO" id="GO:0006432">
    <property type="term" value="P:phenylalanyl-tRNA aminoacylation"/>
    <property type="evidence" value="ECO:0007669"/>
    <property type="project" value="InterPro"/>
</dbReference>
<keyword evidence="1" id="KW-0433">Leucine-rich repeat</keyword>
<dbReference type="GO" id="GO:0003723">
    <property type="term" value="F:RNA binding"/>
    <property type="evidence" value="ECO:0007669"/>
    <property type="project" value="InterPro"/>
</dbReference>
<keyword evidence="2" id="KW-0677">Repeat</keyword>
<dbReference type="SMART" id="SM00369">
    <property type="entry name" value="LRR_TYP"/>
    <property type="match status" value="5"/>
</dbReference>
<organism evidence="5 6">
    <name type="scientific">Pinctada imbricata</name>
    <name type="common">Atlantic pearl-oyster</name>
    <name type="synonym">Pinctada martensii</name>
    <dbReference type="NCBI Taxonomy" id="66713"/>
    <lineage>
        <taxon>Eukaryota</taxon>
        <taxon>Metazoa</taxon>
        <taxon>Spiralia</taxon>
        <taxon>Lophotrochozoa</taxon>
        <taxon>Mollusca</taxon>
        <taxon>Bivalvia</taxon>
        <taxon>Autobranchia</taxon>
        <taxon>Pteriomorphia</taxon>
        <taxon>Pterioida</taxon>
        <taxon>Pterioidea</taxon>
        <taxon>Pteriidae</taxon>
        <taxon>Pinctada</taxon>
    </lineage>
</organism>
<comment type="caution">
    <text evidence="5">The sequence shown here is derived from an EMBL/GenBank/DDBJ whole genome shotgun (WGS) entry which is preliminary data.</text>
</comment>
<evidence type="ECO:0000256" key="1">
    <source>
        <dbReference type="ARBA" id="ARBA00022614"/>
    </source>
</evidence>
<name>A0AA89BKS9_PINIB</name>
<dbReference type="PANTHER" id="PTHR10947:SF3">
    <property type="entry name" value="LEUCINE-RICH REPEAT-CONTAINING PROTEIN 47"/>
    <property type="match status" value="1"/>
</dbReference>
<dbReference type="PROSITE" id="PS51450">
    <property type="entry name" value="LRR"/>
    <property type="match status" value="2"/>
</dbReference>
<dbReference type="InterPro" id="IPR003591">
    <property type="entry name" value="Leu-rich_rpt_typical-subtyp"/>
</dbReference>
<protein>
    <recommendedName>
        <fullName evidence="4">B3/B4 tRNA-binding domain-containing protein</fullName>
    </recommendedName>
</protein>
<dbReference type="GO" id="GO:0004826">
    <property type="term" value="F:phenylalanine-tRNA ligase activity"/>
    <property type="evidence" value="ECO:0007669"/>
    <property type="project" value="InterPro"/>
</dbReference>
<proteinExistence type="predicted"/>
<evidence type="ECO:0000313" key="5">
    <source>
        <dbReference type="EMBL" id="KAK3084742.1"/>
    </source>
</evidence>
<dbReference type="Gene3D" id="3.80.10.10">
    <property type="entry name" value="Ribonuclease Inhibitor"/>
    <property type="match status" value="2"/>
</dbReference>
<evidence type="ECO:0000313" key="6">
    <source>
        <dbReference type="Proteomes" id="UP001186944"/>
    </source>
</evidence>
<dbReference type="Gene3D" id="3.50.40.10">
    <property type="entry name" value="Phenylalanyl-trna Synthetase, Chain B, domain 3"/>
    <property type="match status" value="1"/>
</dbReference>
<feature type="compositionally biased region" description="Basic residues" evidence="3">
    <location>
        <begin position="252"/>
        <end position="263"/>
    </location>
</feature>
<evidence type="ECO:0000259" key="4">
    <source>
        <dbReference type="SMART" id="SM00873"/>
    </source>
</evidence>
<dbReference type="AlphaFoldDB" id="A0AA89BKS9"/>
<dbReference type="Pfam" id="PF23598">
    <property type="entry name" value="LRR_14"/>
    <property type="match status" value="1"/>
</dbReference>
<dbReference type="SMART" id="SM00873">
    <property type="entry name" value="B3_4"/>
    <property type="match status" value="1"/>
</dbReference>
<feature type="domain" description="B3/B4 tRNA-binding" evidence="4">
    <location>
        <begin position="300"/>
        <end position="479"/>
    </location>
</feature>
<dbReference type="InterPro" id="IPR045060">
    <property type="entry name" value="Phe-tRNA-ligase_IIc_bsu"/>
</dbReference>
<dbReference type="InterPro" id="IPR005146">
    <property type="entry name" value="B3/B4_tRNA-bd"/>
</dbReference>
<evidence type="ECO:0000256" key="2">
    <source>
        <dbReference type="ARBA" id="ARBA00022737"/>
    </source>
</evidence>
<feature type="region of interest" description="Disordered" evidence="3">
    <location>
        <begin position="481"/>
        <end position="504"/>
    </location>
</feature>
<dbReference type="EMBL" id="VSWD01000013">
    <property type="protein sequence ID" value="KAK3084742.1"/>
    <property type="molecule type" value="Genomic_DNA"/>
</dbReference>
<keyword evidence="6" id="KW-1185">Reference proteome</keyword>
<dbReference type="InterPro" id="IPR020825">
    <property type="entry name" value="Phe-tRNA_synthase-like_B3/B4"/>
</dbReference>
<accession>A0AA89BKS9</accession>
<reference evidence="5" key="1">
    <citation type="submission" date="2019-08" db="EMBL/GenBank/DDBJ databases">
        <title>The improved chromosome-level genome for the pearl oyster Pinctada fucata martensii using PacBio sequencing and Hi-C.</title>
        <authorList>
            <person name="Zheng Z."/>
        </authorList>
    </citation>
    <scope>NUCLEOTIDE SEQUENCE</scope>
    <source>
        <strain evidence="5">ZZ-2019</strain>
        <tissue evidence="5">Adductor muscle</tissue>
    </source>
</reference>
<feature type="region of interest" description="Disordered" evidence="3">
    <location>
        <begin position="248"/>
        <end position="267"/>
    </location>
</feature>
<dbReference type="PANTHER" id="PTHR10947">
    <property type="entry name" value="PHENYLALANYL-TRNA SYNTHETASE BETA CHAIN AND LEUCINE-RICH REPEAT-CONTAINING PROTEIN 47"/>
    <property type="match status" value="1"/>
</dbReference>
<dbReference type="SUPFAM" id="SSF52058">
    <property type="entry name" value="L domain-like"/>
    <property type="match status" value="1"/>
</dbReference>
<dbReference type="InterPro" id="IPR032675">
    <property type="entry name" value="LRR_dom_sf"/>
</dbReference>
<gene>
    <name evidence="5" type="ORF">FSP39_018200</name>
</gene>